<evidence type="ECO:0000256" key="1">
    <source>
        <dbReference type="ARBA" id="ARBA00023224"/>
    </source>
</evidence>
<accession>S0JDQ0</accession>
<dbReference type="PANTHER" id="PTHR32089">
    <property type="entry name" value="METHYL-ACCEPTING CHEMOTAXIS PROTEIN MCPB"/>
    <property type="match status" value="1"/>
</dbReference>
<dbReference type="PANTHER" id="PTHR32089:SF112">
    <property type="entry name" value="LYSOZYME-LIKE PROTEIN-RELATED"/>
    <property type="match status" value="1"/>
</dbReference>
<dbReference type="SMART" id="SM00283">
    <property type="entry name" value="MA"/>
    <property type="match status" value="1"/>
</dbReference>
<dbReference type="InterPro" id="IPR004089">
    <property type="entry name" value="MCPsignal_dom"/>
</dbReference>
<keyword evidence="5" id="KW-1185">Reference proteome</keyword>
<evidence type="ECO:0000256" key="2">
    <source>
        <dbReference type="PROSITE-ProRule" id="PRU00284"/>
    </source>
</evidence>
<dbReference type="PROSITE" id="PS50111">
    <property type="entry name" value="CHEMOTAXIS_TRANSDUC_2"/>
    <property type="match status" value="1"/>
</dbReference>
<dbReference type="GO" id="GO:0007165">
    <property type="term" value="P:signal transduction"/>
    <property type="evidence" value="ECO:0007669"/>
    <property type="project" value="UniProtKB-KW"/>
</dbReference>
<feature type="domain" description="Methyl-accepting transducer" evidence="3">
    <location>
        <begin position="108"/>
        <end position="365"/>
    </location>
</feature>
<dbReference type="SUPFAM" id="SSF58104">
    <property type="entry name" value="Methyl-accepting chemotaxis protein (MCP) signaling domain"/>
    <property type="match status" value="1"/>
</dbReference>
<dbReference type="RefSeq" id="WP_016173907.1">
    <property type="nucleotide sequence ID" value="NZ_KE136389.1"/>
</dbReference>
<name>S0JDQ0_9ENTE</name>
<gene>
    <name evidence="4" type="ORF">OMQ_00095</name>
</gene>
<sequence>MVLLVVVIVFALAIQNLVKEIILVFESYFNEMKGGTYRRIKRPEKQKGTRFNLKAKAQRSVYPDEHGTEIQRLAANFNTMIDGVEELIVKSQRQSEQVAEMADSLLELAQQTTSATSEVTDTITGVAEMTGTQAQETEYSVSQMQQLSDVIRELTSNVIALNNQSQDASSSNRQSMEVMNAVNSSWQKEMEQMGDLVSGMNGMNQSIQAINQIINVINDISYQTNLLALNASIEAARAGESGKGFEVVASEIRQLAEQSKNSTKEIETIISMIQGQSEQMVAQASRSLEGGENQTHLINQAITSSQDVFERTSAMLANIKEIEASNDHIVTIQSGVLGNLESISASTEENAAGTEEVSANAEEVLATMEEFVGHVSELQGIATDLKRMMSALTFIK</sequence>
<comment type="caution">
    <text evidence="4">The sequence shown here is derived from an EMBL/GenBank/DDBJ whole genome shotgun (WGS) entry which is preliminary data.</text>
</comment>
<dbReference type="AlphaFoldDB" id="S0JDQ0"/>
<dbReference type="eggNOG" id="COG0840">
    <property type="taxonomic scope" value="Bacteria"/>
</dbReference>
<reference evidence="4 5" key="1">
    <citation type="submission" date="2013-03" db="EMBL/GenBank/DDBJ databases">
        <title>The Genome Sequence of Enterococcus saccharolyticus ATCC_43076 (Illumina only assembly).</title>
        <authorList>
            <consortium name="The Broad Institute Genomics Platform"/>
            <consortium name="The Broad Institute Genome Sequencing Center for Infectious Disease"/>
            <person name="Earl A."/>
            <person name="Russ C."/>
            <person name="Gilmore M."/>
            <person name="Surin D."/>
            <person name="Walker B."/>
            <person name="Young S."/>
            <person name="Zeng Q."/>
            <person name="Gargeya S."/>
            <person name="Fitzgerald M."/>
            <person name="Haas B."/>
            <person name="Abouelleil A."/>
            <person name="Allen A.W."/>
            <person name="Alvarado L."/>
            <person name="Arachchi H.M."/>
            <person name="Berlin A.M."/>
            <person name="Chapman S.B."/>
            <person name="Gainer-Dewar J."/>
            <person name="Goldberg J."/>
            <person name="Griggs A."/>
            <person name="Gujja S."/>
            <person name="Hansen M."/>
            <person name="Howarth C."/>
            <person name="Imamovic A."/>
            <person name="Ireland A."/>
            <person name="Larimer J."/>
            <person name="McCowan C."/>
            <person name="Murphy C."/>
            <person name="Pearson M."/>
            <person name="Poon T.W."/>
            <person name="Priest M."/>
            <person name="Roberts A."/>
            <person name="Saif S."/>
            <person name="Shea T."/>
            <person name="Sisk P."/>
            <person name="Sykes S."/>
            <person name="Wortman J."/>
            <person name="Nusbaum C."/>
            <person name="Birren B."/>
        </authorList>
    </citation>
    <scope>NUCLEOTIDE SEQUENCE [LARGE SCALE GENOMIC DNA]</scope>
    <source>
        <strain evidence="4 5">ATCC 43076</strain>
    </source>
</reference>
<organism evidence="4 5">
    <name type="scientific">Enterococcus saccharolyticus subsp. saccharolyticus ATCC 43076</name>
    <dbReference type="NCBI Taxonomy" id="1139996"/>
    <lineage>
        <taxon>Bacteria</taxon>
        <taxon>Bacillati</taxon>
        <taxon>Bacillota</taxon>
        <taxon>Bacilli</taxon>
        <taxon>Lactobacillales</taxon>
        <taxon>Enterococcaceae</taxon>
        <taxon>Enterococcus</taxon>
    </lineage>
</organism>
<dbReference type="PATRIC" id="fig|1139996.3.peg.86"/>
<dbReference type="Pfam" id="PF00015">
    <property type="entry name" value="MCPsignal"/>
    <property type="match status" value="1"/>
</dbReference>
<dbReference type="STRING" id="41997.RV16_GL002318"/>
<evidence type="ECO:0000259" key="3">
    <source>
        <dbReference type="PROSITE" id="PS50111"/>
    </source>
</evidence>
<dbReference type="HOGENOM" id="CLU_000445_107_18_9"/>
<dbReference type="Gene3D" id="1.10.287.950">
    <property type="entry name" value="Methyl-accepting chemotaxis protein"/>
    <property type="match status" value="1"/>
</dbReference>
<dbReference type="GO" id="GO:0016020">
    <property type="term" value="C:membrane"/>
    <property type="evidence" value="ECO:0007669"/>
    <property type="project" value="InterPro"/>
</dbReference>
<dbReference type="Proteomes" id="UP000014136">
    <property type="component" value="Unassembled WGS sequence"/>
</dbReference>
<evidence type="ECO:0000313" key="5">
    <source>
        <dbReference type="Proteomes" id="UP000014136"/>
    </source>
</evidence>
<keyword evidence="1 2" id="KW-0807">Transducer</keyword>
<protein>
    <recommendedName>
        <fullName evidence="3">Methyl-accepting transducer domain-containing protein</fullName>
    </recommendedName>
</protein>
<dbReference type="EMBL" id="AHYT01000001">
    <property type="protein sequence ID" value="EOT30392.1"/>
    <property type="molecule type" value="Genomic_DNA"/>
</dbReference>
<evidence type="ECO:0000313" key="4">
    <source>
        <dbReference type="EMBL" id="EOT30392.1"/>
    </source>
</evidence>
<proteinExistence type="predicted"/>
<dbReference type="OrthoDB" id="9760371at2"/>